<sequence length="256" mass="29799">MKPIYTTIPVMLCQYALIHGKVNHLMLYVYFKQISSGYISSNPNQLDTWATDIGKSKRWVQTALKWLIKNKWITVDSKRQVYRVSGYRELCYKLDLLPHSSIIFEDDDYASFRNFCCAVVVIYYLKLKIRTDKKNQSVSNLVDPIEKNWDFYTKGFHSMPISYLAKRLGVSISTANNIKQSALKTKLVTCRSNIPFMLDVSGERIGIEHLQSLKKSCPEISGRLRTNGKHIRIVESDMFMALISTKRKRYKFNEKK</sequence>
<dbReference type="AlphaFoldDB" id="A0A5S5E0I0"/>
<reference evidence="1 2" key="1">
    <citation type="submission" date="2019-07" db="EMBL/GenBank/DDBJ databases">
        <title>Genomic Encyclopedia of Type Strains, Phase IV (KMG-IV): sequencing the most valuable type-strain genomes for metagenomic binning, comparative biology and taxonomic classification.</title>
        <authorList>
            <person name="Goeker M."/>
        </authorList>
    </citation>
    <scope>NUCLEOTIDE SEQUENCE [LARGE SCALE GENOMIC DNA]</scope>
    <source>
        <strain evidence="1 2">DSM 18961</strain>
    </source>
</reference>
<name>A0A5S5E0I0_9FLAO</name>
<protein>
    <submittedName>
        <fullName evidence="1">Uncharacterized protein</fullName>
    </submittedName>
</protein>
<keyword evidence="2" id="KW-1185">Reference proteome</keyword>
<organism evidence="1 2">
    <name type="scientific">Tenacibaculum adriaticum</name>
    <dbReference type="NCBI Taxonomy" id="413713"/>
    <lineage>
        <taxon>Bacteria</taxon>
        <taxon>Pseudomonadati</taxon>
        <taxon>Bacteroidota</taxon>
        <taxon>Flavobacteriia</taxon>
        <taxon>Flavobacteriales</taxon>
        <taxon>Flavobacteriaceae</taxon>
        <taxon>Tenacibaculum</taxon>
    </lineage>
</organism>
<dbReference type="EMBL" id="VNIA01000001">
    <property type="protein sequence ID" value="TYQ00240.1"/>
    <property type="molecule type" value="Genomic_DNA"/>
</dbReference>
<dbReference type="OrthoDB" id="1438358at2"/>
<dbReference type="Proteomes" id="UP000323136">
    <property type="component" value="Unassembled WGS sequence"/>
</dbReference>
<dbReference type="RefSeq" id="WP_148869037.1">
    <property type="nucleotide sequence ID" value="NZ_VNIA01000001.1"/>
</dbReference>
<accession>A0A5S5E0I0</accession>
<proteinExistence type="predicted"/>
<comment type="caution">
    <text evidence="1">The sequence shown here is derived from an EMBL/GenBank/DDBJ whole genome shotgun (WGS) entry which is preliminary data.</text>
</comment>
<gene>
    <name evidence="1" type="ORF">C7447_101850</name>
</gene>
<evidence type="ECO:0000313" key="1">
    <source>
        <dbReference type="EMBL" id="TYQ00240.1"/>
    </source>
</evidence>
<evidence type="ECO:0000313" key="2">
    <source>
        <dbReference type="Proteomes" id="UP000323136"/>
    </source>
</evidence>